<dbReference type="GO" id="GO:0003989">
    <property type="term" value="F:acetyl-CoA carboxylase activity"/>
    <property type="evidence" value="ECO:0007669"/>
    <property type="project" value="InterPro"/>
</dbReference>
<evidence type="ECO:0000313" key="2">
    <source>
        <dbReference type="EMBL" id="GAB36712.1"/>
    </source>
</evidence>
<protein>
    <recommendedName>
        <fullName evidence="4">Acyl-CoA carboxylase epsilon subunit</fullName>
    </recommendedName>
</protein>
<feature type="region of interest" description="Disordered" evidence="1">
    <location>
        <begin position="40"/>
        <end position="77"/>
    </location>
</feature>
<evidence type="ECO:0000256" key="1">
    <source>
        <dbReference type="SAM" id="MobiDB-lite"/>
    </source>
</evidence>
<feature type="compositionally biased region" description="Basic and acidic residues" evidence="1">
    <location>
        <begin position="51"/>
        <end position="65"/>
    </location>
</feature>
<keyword evidence="3" id="KW-1185">Reference proteome</keyword>
<dbReference type="GO" id="GO:0004658">
    <property type="term" value="F:propionyl-CoA carboxylase activity"/>
    <property type="evidence" value="ECO:0007669"/>
    <property type="project" value="InterPro"/>
</dbReference>
<dbReference type="AlphaFoldDB" id="H5TTA4"/>
<dbReference type="InterPro" id="IPR032716">
    <property type="entry name" value="ACC_epsilon"/>
</dbReference>
<gene>
    <name evidence="2" type="ORF">GOOTI_236_00060</name>
</gene>
<proteinExistence type="predicted"/>
<accession>H5TTA4</accession>
<dbReference type="RefSeq" id="WP_007240874.1">
    <property type="nucleotide sequence ID" value="NZ_BAFB01000236.1"/>
</dbReference>
<evidence type="ECO:0008006" key="4">
    <source>
        <dbReference type="Google" id="ProtNLM"/>
    </source>
</evidence>
<organism evidence="2 3">
    <name type="scientific">Gordonia otitidis (strain DSM 44809 / CCUG 52243 / JCM 12355 / NBRC 100426 / IFM 10032)</name>
    <dbReference type="NCBI Taxonomy" id="1108044"/>
    <lineage>
        <taxon>Bacteria</taxon>
        <taxon>Bacillati</taxon>
        <taxon>Actinomycetota</taxon>
        <taxon>Actinomycetes</taxon>
        <taxon>Mycobacteriales</taxon>
        <taxon>Gordoniaceae</taxon>
        <taxon>Gordonia</taxon>
    </lineage>
</organism>
<dbReference type="Pfam" id="PF13822">
    <property type="entry name" value="ACC_epsilon"/>
    <property type="match status" value="1"/>
</dbReference>
<name>H5TTA4_GORO1</name>
<reference evidence="2" key="1">
    <citation type="submission" date="2012-02" db="EMBL/GenBank/DDBJ databases">
        <title>Whole genome shotgun sequence of Gordonia otitidis NBRC 100426.</title>
        <authorList>
            <person name="Yoshida I."/>
            <person name="Hosoyama A."/>
            <person name="Tsuchikane K."/>
            <person name="Katsumata H."/>
            <person name="Yamazaki S."/>
            <person name="Fujita N."/>
        </authorList>
    </citation>
    <scope>NUCLEOTIDE SEQUENCE [LARGE SCALE GENOMIC DNA]</scope>
    <source>
        <strain evidence="2">NBRC 100426</strain>
    </source>
</reference>
<evidence type="ECO:0000313" key="3">
    <source>
        <dbReference type="Proteomes" id="UP000005038"/>
    </source>
</evidence>
<dbReference type="EMBL" id="BAFB01000236">
    <property type="protein sequence ID" value="GAB36712.1"/>
    <property type="molecule type" value="Genomic_DNA"/>
</dbReference>
<comment type="caution">
    <text evidence="2">The sequence shown here is derived from an EMBL/GenBank/DDBJ whole genome shotgun (WGS) entry which is preliminary data.</text>
</comment>
<dbReference type="STRING" id="1108044.GOOTI_236_00060"/>
<dbReference type="OrthoDB" id="4377572at2"/>
<dbReference type="Proteomes" id="UP000005038">
    <property type="component" value="Unassembled WGS sequence"/>
</dbReference>
<sequence length="77" mass="8389">MNTPETTGDSTESQSARPVLRVVKGNPTDEDIAVLVTVLASGRSAPEPPSDEPRNDWGRPIDRLRPAWGSPSSFLRF</sequence>